<feature type="coiled-coil region" evidence="3">
    <location>
        <begin position="108"/>
        <end position="155"/>
    </location>
</feature>
<dbReference type="PANTHER" id="PTHR15398:SF4">
    <property type="entry name" value="BROMODOMAIN-CONTAINING PROTEIN 8 ISOFORM X1"/>
    <property type="match status" value="1"/>
</dbReference>
<dbReference type="InterPro" id="IPR037966">
    <property type="entry name" value="Brd8_Bromo_dom"/>
</dbReference>
<sequence length="764" mass="86913">MQQNQAAAKPQINRKPLDEWSIKEKLTLASLVAKMGDQHWMTVSRSMKSLEGANRPADWFHQKNCAAQYCALLSTVETPKRKSRGGNGDAPVEPPVECIKRRLVAERKAELTKLMAQAKSEYKQIQDDIKLIKSGQATEQQIDKWDKEIDEEELKKGQDAMWLKQRETKKQDMEKVLKSIKPSSVAQKRKLPEDFEDTRDDTTTTDNKEAIKFLTTTPPPTSQQLKSYFDIQQQLAVPQQEPAKPALSPLLTSLLKSPSQVQNITPTPSILHNVITSSSSKMAENSPAITSLLNTNLTQQLANKVTENPNQLDLLDDSNIKIDDLAKSILEEDSQFLEIKKEEVDDIISKIIENHDIVDDPEQHLQLDKNGDISINLEIDDLEPEPVIEPKKQAEVKKEKPAPVVDPFEFQEDPVIFESPVKPSTLKQEYVPLYQQQSPIKSEERKSIEAAENPIATETVEENKSNNEKDVEEIKPEIVAEVDTKETETSSDQKTTSDTETVKQQSGNNFEDLYDDNIKMEVKIDKTGGTKRDYSRPKKKEDKSFDMLLMSMDKNSDPTLSDDGLKRTIKTRLKSESERSFSPWTEDEDSHSKPPKPETPIDSFPNSPASGTVALYEDDKEHRNWKKSVMLVYNRLASNRYASLFRKPITDEQAPCYSNLIYKPMDLLTIKKNIDSGIVRTSLQLKRDIMLMFQNALMYNKTNGTVYTMALQMQQESLEPIEILLQAEGKVETPVRRETRTSESGFKKKSRLIEEGGKKKKKED</sequence>
<dbReference type="Pfam" id="PF00439">
    <property type="entry name" value="Bromodomain"/>
    <property type="match status" value="1"/>
</dbReference>
<dbReference type="SUPFAM" id="SSF47370">
    <property type="entry name" value="Bromodomain"/>
    <property type="match status" value="1"/>
</dbReference>
<feature type="compositionally biased region" description="Basic and acidic residues" evidence="4">
    <location>
        <begin position="516"/>
        <end position="545"/>
    </location>
</feature>
<dbReference type="AlphaFoldDB" id="A0A9N9QT99"/>
<dbReference type="PANTHER" id="PTHR15398">
    <property type="entry name" value="BROMODOMAIN-CONTAINING PROTEIN 8"/>
    <property type="match status" value="1"/>
</dbReference>
<dbReference type="CDD" id="cd05507">
    <property type="entry name" value="Bromo_brd8_like"/>
    <property type="match status" value="1"/>
</dbReference>
<feature type="region of interest" description="Disordered" evidence="4">
    <location>
        <begin position="732"/>
        <end position="764"/>
    </location>
</feature>
<feature type="region of interest" description="Disordered" evidence="4">
    <location>
        <begin position="571"/>
        <end position="612"/>
    </location>
</feature>
<keyword evidence="3" id="KW-0175">Coiled coil</keyword>
<feature type="compositionally biased region" description="Basic and acidic residues" evidence="4">
    <location>
        <begin position="751"/>
        <end position="764"/>
    </location>
</feature>
<dbReference type="GO" id="GO:0035267">
    <property type="term" value="C:NuA4 histone acetyltransferase complex"/>
    <property type="evidence" value="ECO:0007669"/>
    <property type="project" value="TreeGrafter"/>
</dbReference>
<feature type="compositionally biased region" description="Basic and acidic residues" evidence="4">
    <location>
        <begin position="732"/>
        <end position="741"/>
    </location>
</feature>
<evidence type="ECO:0000259" key="5">
    <source>
        <dbReference type="PROSITE" id="PS50014"/>
    </source>
</evidence>
<feature type="domain" description="Bromo" evidence="5">
    <location>
        <begin position="637"/>
        <end position="707"/>
    </location>
</feature>
<evidence type="ECO:0000256" key="2">
    <source>
        <dbReference type="PROSITE-ProRule" id="PRU00035"/>
    </source>
</evidence>
<evidence type="ECO:0000256" key="1">
    <source>
        <dbReference type="ARBA" id="ARBA00023117"/>
    </source>
</evidence>
<evidence type="ECO:0000313" key="6">
    <source>
        <dbReference type="EMBL" id="CAG9773911.1"/>
    </source>
</evidence>
<dbReference type="PRINTS" id="PR00503">
    <property type="entry name" value="BROMODOMAIN"/>
</dbReference>
<evidence type="ECO:0000313" key="7">
    <source>
        <dbReference type="Proteomes" id="UP001152799"/>
    </source>
</evidence>
<gene>
    <name evidence="6" type="ORF">CEUTPL_LOCUS14296</name>
</gene>
<evidence type="ECO:0000256" key="4">
    <source>
        <dbReference type="SAM" id="MobiDB-lite"/>
    </source>
</evidence>
<evidence type="ECO:0000256" key="3">
    <source>
        <dbReference type="SAM" id="Coils"/>
    </source>
</evidence>
<name>A0A9N9QT99_9CUCU</name>
<organism evidence="6 7">
    <name type="scientific">Ceutorhynchus assimilis</name>
    <name type="common">cabbage seed weevil</name>
    <dbReference type="NCBI Taxonomy" id="467358"/>
    <lineage>
        <taxon>Eukaryota</taxon>
        <taxon>Metazoa</taxon>
        <taxon>Ecdysozoa</taxon>
        <taxon>Arthropoda</taxon>
        <taxon>Hexapoda</taxon>
        <taxon>Insecta</taxon>
        <taxon>Pterygota</taxon>
        <taxon>Neoptera</taxon>
        <taxon>Endopterygota</taxon>
        <taxon>Coleoptera</taxon>
        <taxon>Polyphaga</taxon>
        <taxon>Cucujiformia</taxon>
        <taxon>Curculionidae</taxon>
        <taxon>Ceutorhynchinae</taxon>
        <taxon>Ceutorhynchus</taxon>
    </lineage>
</organism>
<feature type="compositionally biased region" description="Basic and acidic residues" evidence="4">
    <location>
        <begin position="461"/>
        <end position="488"/>
    </location>
</feature>
<dbReference type="PROSITE" id="PS50014">
    <property type="entry name" value="BROMODOMAIN_2"/>
    <property type="match status" value="1"/>
</dbReference>
<protein>
    <recommendedName>
        <fullName evidence="5">Bromo domain-containing protein</fullName>
    </recommendedName>
</protein>
<proteinExistence type="predicted"/>
<dbReference type="SMART" id="SM00297">
    <property type="entry name" value="BROMO"/>
    <property type="match status" value="1"/>
</dbReference>
<accession>A0A9N9QT99</accession>
<dbReference type="OrthoDB" id="1742084at2759"/>
<reference evidence="6" key="1">
    <citation type="submission" date="2022-01" db="EMBL/GenBank/DDBJ databases">
        <authorList>
            <person name="King R."/>
        </authorList>
    </citation>
    <scope>NUCLEOTIDE SEQUENCE</scope>
</reference>
<feature type="region of interest" description="Disordered" evidence="4">
    <location>
        <begin position="437"/>
        <end position="545"/>
    </location>
</feature>
<dbReference type="InterPro" id="IPR036427">
    <property type="entry name" value="Bromodomain-like_sf"/>
</dbReference>
<dbReference type="EMBL" id="OU892285">
    <property type="protein sequence ID" value="CAG9773911.1"/>
    <property type="molecule type" value="Genomic_DNA"/>
</dbReference>
<keyword evidence="7" id="KW-1185">Reference proteome</keyword>
<dbReference type="Proteomes" id="UP001152799">
    <property type="component" value="Chromosome 9"/>
</dbReference>
<dbReference type="InterPro" id="IPR001487">
    <property type="entry name" value="Bromodomain"/>
</dbReference>
<keyword evidence="1 2" id="KW-0103">Bromodomain</keyword>
<dbReference type="Gene3D" id="1.20.920.10">
    <property type="entry name" value="Bromodomain-like"/>
    <property type="match status" value="1"/>
</dbReference>